<dbReference type="Gene3D" id="1.10.3580.10">
    <property type="entry name" value="ATP12 ATPase"/>
    <property type="match status" value="1"/>
</dbReference>
<evidence type="ECO:0000313" key="4">
    <source>
        <dbReference type="EMBL" id="MBB2174349.1"/>
    </source>
</evidence>
<proteinExistence type="inferred from homology"/>
<dbReference type="GO" id="GO:0043461">
    <property type="term" value="P:proton-transporting ATP synthase complex assembly"/>
    <property type="evidence" value="ECO:0007669"/>
    <property type="project" value="InterPro"/>
</dbReference>
<evidence type="ECO:0000256" key="1">
    <source>
        <dbReference type="ARBA" id="ARBA00008231"/>
    </source>
</evidence>
<dbReference type="Gene3D" id="3.30.2180.10">
    <property type="entry name" value="ATP12-like"/>
    <property type="match status" value="1"/>
</dbReference>
<evidence type="ECO:0000256" key="3">
    <source>
        <dbReference type="ARBA" id="ARBA00023186"/>
    </source>
</evidence>
<dbReference type="AlphaFoldDB" id="A0A7W4J475"/>
<keyword evidence="5" id="KW-1185">Reference proteome</keyword>
<dbReference type="Pfam" id="PF07542">
    <property type="entry name" value="ATP12"/>
    <property type="match status" value="1"/>
</dbReference>
<gene>
    <name evidence="4" type="ORF">HLH21_00230</name>
</gene>
<evidence type="ECO:0000256" key="2">
    <source>
        <dbReference type="ARBA" id="ARBA00022946"/>
    </source>
</evidence>
<comment type="caution">
    <text evidence="4">The sequence shown here is derived from an EMBL/GenBank/DDBJ whole genome shotgun (WGS) entry which is preliminary data.</text>
</comment>
<accession>A0A7W4J475</accession>
<protein>
    <recommendedName>
        <fullName evidence="6">ATP12 chaperone protein</fullName>
    </recommendedName>
</protein>
<evidence type="ECO:0000313" key="5">
    <source>
        <dbReference type="Proteomes" id="UP000561066"/>
    </source>
</evidence>
<dbReference type="SUPFAM" id="SSF160909">
    <property type="entry name" value="ATP12-like"/>
    <property type="match status" value="1"/>
</dbReference>
<dbReference type="EMBL" id="JABEQH010000001">
    <property type="protein sequence ID" value="MBB2174349.1"/>
    <property type="molecule type" value="Genomic_DNA"/>
</dbReference>
<dbReference type="PANTHER" id="PTHR21013:SF10">
    <property type="entry name" value="ATP SYNTHASE MITOCHONDRIAL F1 COMPLEX ASSEMBLY FACTOR 2"/>
    <property type="match status" value="1"/>
</dbReference>
<dbReference type="InterPro" id="IPR023335">
    <property type="entry name" value="ATP12_ortho_dom_sf"/>
</dbReference>
<comment type="similarity">
    <text evidence="1">Belongs to the ATP12 family.</text>
</comment>
<evidence type="ECO:0008006" key="6">
    <source>
        <dbReference type="Google" id="ProtNLM"/>
    </source>
</evidence>
<reference evidence="4 5" key="1">
    <citation type="submission" date="2020-04" db="EMBL/GenBank/DDBJ databases">
        <title>Description of novel Gluconacetobacter.</title>
        <authorList>
            <person name="Sombolestani A."/>
        </authorList>
    </citation>
    <scope>NUCLEOTIDE SEQUENCE [LARGE SCALE GENOMIC DNA]</scope>
    <source>
        <strain evidence="4 5">LMG 21312</strain>
    </source>
</reference>
<keyword evidence="2" id="KW-0809">Transit peptide</keyword>
<name>A0A7W4J475_9PROT</name>
<dbReference type="RefSeq" id="WP_182940221.1">
    <property type="nucleotide sequence ID" value="NZ_JABEQH010000001.1"/>
</dbReference>
<dbReference type="InterPro" id="IPR042272">
    <property type="entry name" value="ATP12_ATP_synth-F1-assembly_N"/>
</dbReference>
<dbReference type="PANTHER" id="PTHR21013">
    <property type="entry name" value="ATP SYNTHASE MITOCHONDRIAL F1 COMPLEX ASSEMBLY FACTOR 2/ATP12 PROTEIN, MITOCHONDRIAL PRECURSOR"/>
    <property type="match status" value="1"/>
</dbReference>
<organism evidence="4 5">
    <name type="scientific">Gluconacetobacter johannae</name>
    <dbReference type="NCBI Taxonomy" id="112140"/>
    <lineage>
        <taxon>Bacteria</taxon>
        <taxon>Pseudomonadati</taxon>
        <taxon>Pseudomonadota</taxon>
        <taxon>Alphaproteobacteria</taxon>
        <taxon>Acetobacterales</taxon>
        <taxon>Acetobacteraceae</taxon>
        <taxon>Gluconacetobacter</taxon>
    </lineage>
</organism>
<dbReference type="InterPro" id="IPR011419">
    <property type="entry name" value="ATP12_ATP_synth-F1-assembly"/>
</dbReference>
<sequence length="252" mass="26548">MSTATDNGAAGRRRFWTDAQAVVLEDGFGVRLDGRPVRLPGGTELRVGSHALARALADEWRLAGGGKGGLFTPADLPLTRIAGTMLERIAPDRSETVKTLAGYAEGELLCYRARSPSLLVERQRAEWDPWLEWLRARHGIVLRVTEGVMPVSQPAEALAALGAVLQSVPDGALAALGVAVPALGSLVLGLALAEGALSGEQAAACATLDERTQMELWGHDAQQAARLAALGRDVEEAAQFLRLLQEGGMTGA</sequence>
<dbReference type="Proteomes" id="UP000561066">
    <property type="component" value="Unassembled WGS sequence"/>
</dbReference>
<keyword evidence="3" id="KW-0143">Chaperone</keyword>